<sequence>MTTSTPWQAATEFFVSTFAELAVLFVLISLLVSVINYYLPASKVRRLLSGNRGYGVAIALGAVTPFCSCSTLPMLLGLLKARAAFGPLMAFLITSPLLNPFVVALFWLTFGAKVTLLYSFCVVLIATTAGYLLQQLRFERYIRQELLQSAAATDSCAATDSSTACNSTASMLTASSCCEAAVQPAAAVSCCAATASVKQPGRLATLPIKRLTQDAISQLRTMLPYMVLGVAVGAVLHGFVPVSLFSQLASLNSFVLIPLAALIGIFLYVRASTMIPIATSLLAKGLSMGSVMSLTIAGAGASLPEMIMLKKIFHWPLLIAFVLLVLFTACITGISIELLV</sequence>
<dbReference type="PANTHER" id="PTHR42775:SF2">
    <property type="entry name" value="PERMEASE"/>
    <property type="match status" value="1"/>
</dbReference>
<feature type="transmembrane region" description="Helical" evidence="7">
    <location>
        <begin position="251"/>
        <end position="269"/>
    </location>
</feature>
<evidence type="ECO:0000313" key="8">
    <source>
        <dbReference type="EMBL" id="MBZ9612128.1"/>
    </source>
</evidence>
<evidence type="ECO:0000256" key="2">
    <source>
        <dbReference type="ARBA" id="ARBA00006386"/>
    </source>
</evidence>
<comment type="subcellular location">
    <subcellularLocation>
        <location evidence="1">Cell membrane</location>
        <topology evidence="1">Multi-pass membrane protein</topology>
    </subcellularLocation>
</comment>
<feature type="transmembrane region" description="Helical" evidence="7">
    <location>
        <begin position="88"/>
        <end position="110"/>
    </location>
</feature>
<dbReference type="Proteomes" id="UP000663814">
    <property type="component" value="Unassembled WGS sequence"/>
</dbReference>
<gene>
    <name evidence="8" type="ORF">I4W93_011035</name>
</gene>
<feature type="transmembrane region" description="Helical" evidence="7">
    <location>
        <begin position="225"/>
        <end position="245"/>
    </location>
</feature>
<keyword evidence="5 7" id="KW-1133">Transmembrane helix</keyword>
<dbReference type="InterPro" id="IPR005524">
    <property type="entry name" value="DUF318"/>
</dbReference>
<feature type="transmembrane region" description="Helical" evidence="7">
    <location>
        <begin position="315"/>
        <end position="339"/>
    </location>
</feature>
<evidence type="ECO:0000256" key="6">
    <source>
        <dbReference type="ARBA" id="ARBA00023136"/>
    </source>
</evidence>
<protein>
    <submittedName>
        <fullName evidence="8">Permease</fullName>
    </submittedName>
</protein>
<keyword evidence="9" id="KW-1185">Reference proteome</keyword>
<proteinExistence type="inferred from homology"/>
<feature type="transmembrane region" description="Helical" evidence="7">
    <location>
        <begin position="281"/>
        <end position="303"/>
    </location>
</feature>
<keyword evidence="6 7" id="KW-0472">Membrane</keyword>
<evidence type="ECO:0000313" key="9">
    <source>
        <dbReference type="Proteomes" id="UP000663814"/>
    </source>
</evidence>
<feature type="transmembrane region" description="Helical" evidence="7">
    <location>
        <begin position="21"/>
        <end position="39"/>
    </location>
</feature>
<dbReference type="InterPro" id="IPR053166">
    <property type="entry name" value="UPF0718_permease"/>
</dbReference>
<evidence type="ECO:0000256" key="4">
    <source>
        <dbReference type="ARBA" id="ARBA00022692"/>
    </source>
</evidence>
<keyword evidence="3" id="KW-1003">Cell membrane</keyword>
<comment type="caution">
    <text evidence="8">The sequence shown here is derived from an EMBL/GenBank/DDBJ whole genome shotgun (WGS) entry which is preliminary data.</text>
</comment>
<comment type="similarity">
    <text evidence="2">Belongs to the UPF0718 family.</text>
</comment>
<keyword evidence="4 7" id="KW-0812">Transmembrane</keyword>
<dbReference type="PANTHER" id="PTHR42775">
    <property type="entry name" value="PERMEASE RV2963-RELATED"/>
    <property type="match status" value="1"/>
</dbReference>
<evidence type="ECO:0000256" key="5">
    <source>
        <dbReference type="ARBA" id="ARBA00022989"/>
    </source>
</evidence>
<evidence type="ECO:0000256" key="1">
    <source>
        <dbReference type="ARBA" id="ARBA00004651"/>
    </source>
</evidence>
<dbReference type="Pfam" id="PF03773">
    <property type="entry name" value="ArsP_1"/>
    <property type="match status" value="1"/>
</dbReference>
<reference evidence="8 9" key="1">
    <citation type="submission" date="2021-08" db="EMBL/GenBank/DDBJ databases">
        <title>Rheinheimera aquimaris sp. nov., isolated from seawater of the East Sea in Korea.</title>
        <authorList>
            <person name="Kim K.H."/>
            <person name="Wenting R."/>
            <person name="Kim K.R."/>
            <person name="Jeon C.O."/>
        </authorList>
    </citation>
    <scope>NUCLEOTIDE SEQUENCE [LARGE SCALE GENOMIC DNA]</scope>
    <source>
        <strain evidence="8 9">MA-13</strain>
    </source>
</reference>
<accession>A0ABS7X9A3</accession>
<organism evidence="8 9">
    <name type="scientific">Rheinheimera maricola</name>
    <dbReference type="NCBI Taxonomy" id="2793282"/>
    <lineage>
        <taxon>Bacteria</taxon>
        <taxon>Pseudomonadati</taxon>
        <taxon>Pseudomonadota</taxon>
        <taxon>Gammaproteobacteria</taxon>
        <taxon>Chromatiales</taxon>
        <taxon>Chromatiaceae</taxon>
        <taxon>Rheinheimera</taxon>
    </lineage>
</organism>
<evidence type="ECO:0000256" key="7">
    <source>
        <dbReference type="SAM" id="Phobius"/>
    </source>
</evidence>
<feature type="transmembrane region" description="Helical" evidence="7">
    <location>
        <begin position="54"/>
        <end position="76"/>
    </location>
</feature>
<name>A0ABS7X9A3_9GAMM</name>
<feature type="transmembrane region" description="Helical" evidence="7">
    <location>
        <begin position="116"/>
        <end position="133"/>
    </location>
</feature>
<dbReference type="RefSeq" id="WP_205310868.1">
    <property type="nucleotide sequence ID" value="NZ_JAERPS020000003.1"/>
</dbReference>
<dbReference type="EMBL" id="JAERPS020000003">
    <property type="protein sequence ID" value="MBZ9612128.1"/>
    <property type="molecule type" value="Genomic_DNA"/>
</dbReference>
<evidence type="ECO:0000256" key="3">
    <source>
        <dbReference type="ARBA" id="ARBA00022475"/>
    </source>
</evidence>